<reference evidence="1" key="3">
    <citation type="submission" date="2022-06" db="UniProtKB">
        <authorList>
            <consortium name="EnsemblPlants"/>
        </authorList>
    </citation>
    <scope>IDENTIFICATION</scope>
</reference>
<dbReference type="EnsemblPlants" id="TuG1812G0100003672.01.T02">
    <property type="protein sequence ID" value="TuG1812G0100003672.01.T02.cds448673"/>
    <property type="gene ID" value="TuG1812G0100003672.01"/>
</dbReference>
<organism evidence="1 2">
    <name type="scientific">Triticum urartu</name>
    <name type="common">Red wild einkorn</name>
    <name type="synonym">Crithodium urartu</name>
    <dbReference type="NCBI Taxonomy" id="4572"/>
    <lineage>
        <taxon>Eukaryota</taxon>
        <taxon>Viridiplantae</taxon>
        <taxon>Streptophyta</taxon>
        <taxon>Embryophyta</taxon>
        <taxon>Tracheophyta</taxon>
        <taxon>Spermatophyta</taxon>
        <taxon>Magnoliopsida</taxon>
        <taxon>Liliopsida</taxon>
        <taxon>Poales</taxon>
        <taxon>Poaceae</taxon>
        <taxon>BOP clade</taxon>
        <taxon>Pooideae</taxon>
        <taxon>Triticodae</taxon>
        <taxon>Triticeae</taxon>
        <taxon>Triticinae</taxon>
        <taxon>Triticum</taxon>
    </lineage>
</organism>
<accession>A0A8R7P393</accession>
<proteinExistence type="predicted"/>
<reference evidence="2" key="1">
    <citation type="journal article" date="2013" name="Nature">
        <title>Draft genome of the wheat A-genome progenitor Triticum urartu.</title>
        <authorList>
            <person name="Ling H.Q."/>
            <person name="Zhao S."/>
            <person name="Liu D."/>
            <person name="Wang J."/>
            <person name="Sun H."/>
            <person name="Zhang C."/>
            <person name="Fan H."/>
            <person name="Li D."/>
            <person name="Dong L."/>
            <person name="Tao Y."/>
            <person name="Gao C."/>
            <person name="Wu H."/>
            <person name="Li Y."/>
            <person name="Cui Y."/>
            <person name="Guo X."/>
            <person name="Zheng S."/>
            <person name="Wang B."/>
            <person name="Yu K."/>
            <person name="Liang Q."/>
            <person name="Yang W."/>
            <person name="Lou X."/>
            <person name="Chen J."/>
            <person name="Feng M."/>
            <person name="Jian J."/>
            <person name="Zhang X."/>
            <person name="Luo G."/>
            <person name="Jiang Y."/>
            <person name="Liu J."/>
            <person name="Wang Z."/>
            <person name="Sha Y."/>
            <person name="Zhang B."/>
            <person name="Wu H."/>
            <person name="Tang D."/>
            <person name="Shen Q."/>
            <person name="Xue P."/>
            <person name="Zou S."/>
            <person name="Wang X."/>
            <person name="Liu X."/>
            <person name="Wang F."/>
            <person name="Yang Y."/>
            <person name="An X."/>
            <person name="Dong Z."/>
            <person name="Zhang K."/>
            <person name="Zhang X."/>
            <person name="Luo M.C."/>
            <person name="Dvorak J."/>
            <person name="Tong Y."/>
            <person name="Wang J."/>
            <person name="Yang H."/>
            <person name="Li Z."/>
            <person name="Wang D."/>
            <person name="Zhang A."/>
            <person name="Wang J."/>
        </authorList>
    </citation>
    <scope>NUCLEOTIDE SEQUENCE</scope>
    <source>
        <strain evidence="2">cv. G1812</strain>
    </source>
</reference>
<name>A0A8R7P393_TRIUA</name>
<dbReference type="Proteomes" id="UP000015106">
    <property type="component" value="Chromosome 1"/>
</dbReference>
<keyword evidence="2" id="KW-1185">Reference proteome</keyword>
<evidence type="ECO:0000313" key="2">
    <source>
        <dbReference type="Proteomes" id="UP000015106"/>
    </source>
</evidence>
<protein>
    <submittedName>
        <fullName evidence="1">Uncharacterized protein</fullName>
    </submittedName>
</protein>
<reference evidence="1" key="2">
    <citation type="submission" date="2018-03" db="EMBL/GenBank/DDBJ databases">
        <title>The Triticum urartu genome reveals the dynamic nature of wheat genome evolution.</title>
        <authorList>
            <person name="Ling H."/>
            <person name="Ma B."/>
            <person name="Shi X."/>
            <person name="Liu H."/>
            <person name="Dong L."/>
            <person name="Sun H."/>
            <person name="Cao Y."/>
            <person name="Gao Q."/>
            <person name="Zheng S."/>
            <person name="Li Y."/>
            <person name="Yu Y."/>
            <person name="Du H."/>
            <person name="Qi M."/>
            <person name="Li Y."/>
            <person name="Yu H."/>
            <person name="Cui Y."/>
            <person name="Wang N."/>
            <person name="Chen C."/>
            <person name="Wu H."/>
            <person name="Zhao Y."/>
            <person name="Zhang J."/>
            <person name="Li Y."/>
            <person name="Zhou W."/>
            <person name="Zhang B."/>
            <person name="Hu W."/>
            <person name="Eijk M."/>
            <person name="Tang J."/>
            <person name="Witsenboer H."/>
            <person name="Zhao S."/>
            <person name="Li Z."/>
            <person name="Zhang A."/>
            <person name="Wang D."/>
            <person name="Liang C."/>
        </authorList>
    </citation>
    <scope>NUCLEOTIDE SEQUENCE [LARGE SCALE GENOMIC DNA]</scope>
    <source>
        <strain evidence="1">cv. G1812</strain>
    </source>
</reference>
<dbReference type="Gramene" id="TuG1812G0100003672.01.T02">
    <property type="protein sequence ID" value="TuG1812G0100003672.01.T02.cds448673"/>
    <property type="gene ID" value="TuG1812G0100003672.01"/>
</dbReference>
<evidence type="ECO:0000313" key="1">
    <source>
        <dbReference type="EnsemblPlants" id="TuG1812G0100003672.01.T02.cds448673"/>
    </source>
</evidence>
<dbReference type="AlphaFoldDB" id="A0A8R7P393"/>
<sequence length="45" mass="5271">MLFSFKKKEHCFQGITIFTATCIYRLLGHSFSFQGYTDASGLRRY</sequence>